<keyword evidence="2" id="KW-0479">Metal-binding</keyword>
<dbReference type="NCBIfam" id="TIGR02481">
    <property type="entry name" value="hemeryth_dom"/>
    <property type="match status" value="1"/>
</dbReference>
<dbReference type="PANTHER" id="PTHR37164">
    <property type="entry name" value="BACTERIOHEMERYTHRIN"/>
    <property type="match status" value="1"/>
</dbReference>
<dbReference type="Pfam" id="PF01814">
    <property type="entry name" value="Hemerythrin"/>
    <property type="match status" value="1"/>
</dbReference>
<dbReference type="GO" id="GO:0046872">
    <property type="term" value="F:metal ion binding"/>
    <property type="evidence" value="ECO:0007669"/>
    <property type="project" value="UniProtKB-KW"/>
</dbReference>
<dbReference type="Gene3D" id="1.20.120.50">
    <property type="entry name" value="Hemerythrin-like"/>
    <property type="match status" value="1"/>
</dbReference>
<keyword evidence="3" id="KW-0408">Iron</keyword>
<evidence type="ECO:0000256" key="3">
    <source>
        <dbReference type="ARBA" id="ARBA00023004"/>
    </source>
</evidence>
<dbReference type="AlphaFoldDB" id="A0A4R7B9K5"/>
<evidence type="ECO:0000256" key="2">
    <source>
        <dbReference type="ARBA" id="ARBA00022723"/>
    </source>
</evidence>
<gene>
    <name evidence="5" type="ORF">DFP86_103161</name>
</gene>
<sequence>MRFTWSNEFATGIQTIDLQHQALFSTINALHDCYENGGTHEQLQPILLRLTHYILFHFRTEEGLMSQATLPPDWYAEHLAAHHEFTVKINDYADRLPQLTPAEVEDLLNYLVEWLKDHILVTDKSLASYLARSAPGGAFDDRR</sequence>
<evidence type="ECO:0000313" key="5">
    <source>
        <dbReference type="EMBL" id="TDR81508.1"/>
    </source>
</evidence>
<dbReference type="Proteomes" id="UP000295611">
    <property type="component" value="Unassembled WGS sequence"/>
</dbReference>
<name>A0A4R7B9K5_9NEIS</name>
<feature type="domain" description="Hemerythrin-like" evidence="4">
    <location>
        <begin position="11"/>
        <end position="127"/>
    </location>
</feature>
<evidence type="ECO:0000259" key="4">
    <source>
        <dbReference type="Pfam" id="PF01814"/>
    </source>
</evidence>
<dbReference type="PANTHER" id="PTHR37164:SF1">
    <property type="entry name" value="BACTERIOHEMERYTHRIN"/>
    <property type="match status" value="1"/>
</dbReference>
<proteinExistence type="inferred from homology"/>
<dbReference type="InterPro" id="IPR050669">
    <property type="entry name" value="Hemerythrin"/>
</dbReference>
<dbReference type="SUPFAM" id="SSF47188">
    <property type="entry name" value="Hemerythrin-like"/>
    <property type="match status" value="1"/>
</dbReference>
<dbReference type="RefSeq" id="WP_133678877.1">
    <property type="nucleotide sequence ID" value="NZ_SNZP01000003.1"/>
</dbReference>
<organism evidence="5 6">
    <name type="scientific">Paludibacterium purpuratum</name>
    <dbReference type="NCBI Taxonomy" id="1144873"/>
    <lineage>
        <taxon>Bacteria</taxon>
        <taxon>Pseudomonadati</taxon>
        <taxon>Pseudomonadota</taxon>
        <taxon>Betaproteobacteria</taxon>
        <taxon>Neisseriales</taxon>
        <taxon>Chromobacteriaceae</taxon>
        <taxon>Paludibacterium</taxon>
    </lineage>
</organism>
<dbReference type="InterPro" id="IPR035938">
    <property type="entry name" value="Hemerythrin-like_sf"/>
</dbReference>
<dbReference type="NCBIfam" id="NF033749">
    <property type="entry name" value="bact_hemeryth"/>
    <property type="match status" value="1"/>
</dbReference>
<dbReference type="CDD" id="cd12107">
    <property type="entry name" value="Hemerythrin"/>
    <property type="match status" value="1"/>
</dbReference>
<reference evidence="5 6" key="1">
    <citation type="submission" date="2019-03" db="EMBL/GenBank/DDBJ databases">
        <title>Genomic Encyclopedia of Type Strains, Phase III (KMG-III): the genomes of soil and plant-associated and newly described type strains.</title>
        <authorList>
            <person name="Whitman W."/>
        </authorList>
    </citation>
    <scope>NUCLEOTIDE SEQUENCE [LARGE SCALE GENOMIC DNA]</scope>
    <source>
        <strain evidence="5 6">CECT 8976</strain>
    </source>
</reference>
<dbReference type="InterPro" id="IPR012312">
    <property type="entry name" value="Hemerythrin-like"/>
</dbReference>
<comment type="caution">
    <text evidence="5">The sequence shown here is derived from an EMBL/GenBank/DDBJ whole genome shotgun (WGS) entry which is preliminary data.</text>
</comment>
<comment type="similarity">
    <text evidence="1">Belongs to the hemerythrin family.</text>
</comment>
<keyword evidence="6" id="KW-1185">Reference proteome</keyword>
<dbReference type="InterPro" id="IPR012827">
    <property type="entry name" value="Hemerythrin_metal-bd"/>
</dbReference>
<dbReference type="OrthoDB" id="5296936at2"/>
<dbReference type="EMBL" id="SNZP01000003">
    <property type="protein sequence ID" value="TDR81508.1"/>
    <property type="molecule type" value="Genomic_DNA"/>
</dbReference>
<protein>
    <submittedName>
        <fullName evidence="5">Hemerythrin</fullName>
    </submittedName>
</protein>
<evidence type="ECO:0000313" key="6">
    <source>
        <dbReference type="Proteomes" id="UP000295611"/>
    </source>
</evidence>
<accession>A0A4R7B9K5</accession>
<evidence type="ECO:0000256" key="1">
    <source>
        <dbReference type="ARBA" id="ARBA00010587"/>
    </source>
</evidence>